<gene>
    <name evidence="2" type="ORF">PMN70_01655</name>
</gene>
<keyword evidence="1" id="KW-1133">Transmembrane helix</keyword>
<name>A0ABD4W5K6_BIFPS</name>
<reference evidence="2 3" key="1">
    <citation type="submission" date="2023-01" db="EMBL/GenBank/DDBJ databases">
        <title>Human gut microbiome strain richness.</title>
        <authorList>
            <person name="Chen-Liaw A."/>
        </authorList>
    </citation>
    <scope>NUCLEOTIDE SEQUENCE [LARGE SCALE GENOMIC DNA]</scope>
    <source>
        <strain evidence="2 3">RTP21311st1_C8_RTP21311_201001</strain>
    </source>
</reference>
<keyword evidence="1" id="KW-0812">Transmembrane</keyword>
<proteinExistence type="predicted"/>
<comment type="caution">
    <text evidence="2">The sequence shown here is derived from an EMBL/GenBank/DDBJ whole genome shotgun (WGS) entry which is preliminary data.</text>
</comment>
<dbReference type="EMBL" id="JAQKRA010000001">
    <property type="protein sequence ID" value="MDB6490918.1"/>
    <property type="molecule type" value="Genomic_DNA"/>
</dbReference>
<sequence length="44" mass="5043">MSIGDTWRRVVDGFKSKVPERVVFGAVVVLFVIAVLAIELPRWW</sequence>
<keyword evidence="1" id="KW-0472">Membrane</keyword>
<organism evidence="2 3">
    <name type="scientific">Bifidobacterium pseudocatenulatum</name>
    <dbReference type="NCBI Taxonomy" id="28026"/>
    <lineage>
        <taxon>Bacteria</taxon>
        <taxon>Bacillati</taxon>
        <taxon>Actinomycetota</taxon>
        <taxon>Actinomycetes</taxon>
        <taxon>Bifidobacteriales</taxon>
        <taxon>Bifidobacteriaceae</taxon>
        <taxon>Bifidobacterium</taxon>
    </lineage>
</organism>
<dbReference type="Proteomes" id="UP001212008">
    <property type="component" value="Unassembled WGS sequence"/>
</dbReference>
<feature type="transmembrane region" description="Helical" evidence="1">
    <location>
        <begin position="21"/>
        <end position="38"/>
    </location>
</feature>
<evidence type="ECO:0000256" key="1">
    <source>
        <dbReference type="SAM" id="Phobius"/>
    </source>
</evidence>
<protein>
    <submittedName>
        <fullName evidence="2">Uncharacterized protein</fullName>
    </submittedName>
</protein>
<evidence type="ECO:0000313" key="2">
    <source>
        <dbReference type="EMBL" id="MDB6490918.1"/>
    </source>
</evidence>
<dbReference type="AlphaFoldDB" id="A0ABD4W5K6"/>
<evidence type="ECO:0000313" key="3">
    <source>
        <dbReference type="Proteomes" id="UP001212008"/>
    </source>
</evidence>
<accession>A0ABD4W5K6</accession>
<dbReference type="RefSeq" id="WP_255298649.1">
    <property type="nucleotide sequence ID" value="NZ_AP031419.1"/>
</dbReference>
<dbReference type="GeneID" id="92962960"/>